<dbReference type="Proteomes" id="UP000799428">
    <property type="component" value="Unassembled WGS sequence"/>
</dbReference>
<dbReference type="Pfam" id="PF00067">
    <property type="entry name" value="p450"/>
    <property type="match status" value="1"/>
</dbReference>
<keyword evidence="4 5" id="KW-0408">Iron</keyword>
<evidence type="ECO:0000256" key="5">
    <source>
        <dbReference type="PIRSR" id="PIRSR602401-1"/>
    </source>
</evidence>
<evidence type="ECO:0000313" key="8">
    <source>
        <dbReference type="Proteomes" id="UP000799428"/>
    </source>
</evidence>
<dbReference type="InterPro" id="IPR002401">
    <property type="entry name" value="Cyt_P450_E_grp-I"/>
</dbReference>
<dbReference type="InterPro" id="IPR017972">
    <property type="entry name" value="Cyt_P450_CS"/>
</dbReference>
<evidence type="ECO:0000256" key="6">
    <source>
        <dbReference type="RuleBase" id="RU000461"/>
    </source>
</evidence>
<dbReference type="PROSITE" id="PS00086">
    <property type="entry name" value="CYTOCHROME_P450"/>
    <property type="match status" value="1"/>
</dbReference>
<dbReference type="GO" id="GO:0020037">
    <property type="term" value="F:heme binding"/>
    <property type="evidence" value="ECO:0007669"/>
    <property type="project" value="InterPro"/>
</dbReference>
<evidence type="ECO:0000256" key="4">
    <source>
        <dbReference type="ARBA" id="ARBA00023004"/>
    </source>
</evidence>
<reference evidence="7" key="1">
    <citation type="journal article" date="2020" name="Stud. Mycol.">
        <title>101 Dothideomycetes genomes: a test case for predicting lifestyles and emergence of pathogens.</title>
        <authorList>
            <person name="Haridas S."/>
            <person name="Albert R."/>
            <person name="Binder M."/>
            <person name="Bloem J."/>
            <person name="Labutti K."/>
            <person name="Salamov A."/>
            <person name="Andreopoulos B."/>
            <person name="Baker S."/>
            <person name="Barry K."/>
            <person name="Bills G."/>
            <person name="Bluhm B."/>
            <person name="Cannon C."/>
            <person name="Castanera R."/>
            <person name="Culley D."/>
            <person name="Daum C."/>
            <person name="Ezra D."/>
            <person name="Gonzalez J."/>
            <person name="Henrissat B."/>
            <person name="Kuo A."/>
            <person name="Liang C."/>
            <person name="Lipzen A."/>
            <person name="Lutzoni F."/>
            <person name="Magnuson J."/>
            <person name="Mondo S."/>
            <person name="Nolan M."/>
            <person name="Ohm R."/>
            <person name="Pangilinan J."/>
            <person name="Park H.-J."/>
            <person name="Ramirez L."/>
            <person name="Alfaro M."/>
            <person name="Sun H."/>
            <person name="Tritt A."/>
            <person name="Yoshinaga Y."/>
            <person name="Zwiers L.-H."/>
            <person name="Turgeon B."/>
            <person name="Goodwin S."/>
            <person name="Spatafora J."/>
            <person name="Crous P."/>
            <person name="Grigoriev I."/>
        </authorList>
    </citation>
    <scope>NUCLEOTIDE SEQUENCE</scope>
    <source>
        <strain evidence="7">CBS 279.74</strain>
    </source>
</reference>
<keyword evidence="3 5" id="KW-0479">Metal-binding</keyword>
<keyword evidence="6 7" id="KW-0503">Monooxygenase</keyword>
<dbReference type="InterPro" id="IPR001128">
    <property type="entry name" value="Cyt_P450"/>
</dbReference>
<dbReference type="EMBL" id="MU005781">
    <property type="protein sequence ID" value="KAF2704712.1"/>
    <property type="molecule type" value="Genomic_DNA"/>
</dbReference>
<organism evidence="7 8">
    <name type="scientific">Pleomassaria siparia CBS 279.74</name>
    <dbReference type="NCBI Taxonomy" id="1314801"/>
    <lineage>
        <taxon>Eukaryota</taxon>
        <taxon>Fungi</taxon>
        <taxon>Dikarya</taxon>
        <taxon>Ascomycota</taxon>
        <taxon>Pezizomycotina</taxon>
        <taxon>Dothideomycetes</taxon>
        <taxon>Pleosporomycetidae</taxon>
        <taxon>Pleosporales</taxon>
        <taxon>Pleomassariaceae</taxon>
        <taxon>Pleomassaria</taxon>
    </lineage>
</organism>
<feature type="binding site" description="axial binding residue" evidence="5">
    <location>
        <position position="426"/>
    </location>
    <ligand>
        <name>heme</name>
        <dbReference type="ChEBI" id="CHEBI:30413"/>
    </ligand>
    <ligandPart>
        <name>Fe</name>
        <dbReference type="ChEBI" id="CHEBI:18248"/>
    </ligandPart>
</feature>
<evidence type="ECO:0000256" key="3">
    <source>
        <dbReference type="ARBA" id="ARBA00022723"/>
    </source>
</evidence>
<dbReference type="InterPro" id="IPR050121">
    <property type="entry name" value="Cytochrome_P450_monoxygenase"/>
</dbReference>
<dbReference type="Gene3D" id="1.10.630.10">
    <property type="entry name" value="Cytochrome P450"/>
    <property type="match status" value="1"/>
</dbReference>
<dbReference type="PRINTS" id="PR00385">
    <property type="entry name" value="P450"/>
</dbReference>
<dbReference type="GO" id="GO:0016705">
    <property type="term" value="F:oxidoreductase activity, acting on paired donors, with incorporation or reduction of molecular oxygen"/>
    <property type="evidence" value="ECO:0007669"/>
    <property type="project" value="InterPro"/>
</dbReference>
<dbReference type="CDD" id="cd11058">
    <property type="entry name" value="CYP60B-like"/>
    <property type="match status" value="1"/>
</dbReference>
<dbReference type="SUPFAM" id="SSF48264">
    <property type="entry name" value="Cytochrome P450"/>
    <property type="match status" value="1"/>
</dbReference>
<proteinExistence type="inferred from homology"/>
<protein>
    <submittedName>
        <fullName evidence="7">Benzoate 4-monooxygenase cytochrome P450</fullName>
    </submittedName>
</protein>
<dbReference type="PANTHER" id="PTHR24305:SF166">
    <property type="entry name" value="CYTOCHROME P450 12A4, MITOCHONDRIAL-RELATED"/>
    <property type="match status" value="1"/>
</dbReference>
<dbReference type="InterPro" id="IPR036396">
    <property type="entry name" value="Cyt_P450_sf"/>
</dbReference>
<comment type="cofactor">
    <cofactor evidence="1 5">
        <name>heme</name>
        <dbReference type="ChEBI" id="CHEBI:30413"/>
    </cofactor>
</comment>
<dbReference type="GO" id="GO:0005506">
    <property type="term" value="F:iron ion binding"/>
    <property type="evidence" value="ECO:0007669"/>
    <property type="project" value="InterPro"/>
</dbReference>
<keyword evidence="6" id="KW-0560">Oxidoreductase</keyword>
<keyword evidence="5 6" id="KW-0349">Heme</keyword>
<sequence length="527" mass="60259">MTWVISFLGACFMLTVSYAFYNAFLHPLRRYPGPLLWRAFRFPYVISVHKGDIHRRLNTYHNKYGPVVRIAPDELSYSHGAAWKDIYSSRPNHLPLPRNPTWFKKMSPDEPDSIMGYNEQSHARFRRAFANSFSEKNLLEQAPVIESYVDAFMAKLKSMDTVDLNQWLNFLTFDISGDLSFGESFDCIKNGKAHPWVEIAQDFGKGLAFISSINQYPPFHKLLRYIIPKNIMQRTLDHRSMSAEKAQKRLALEIDRPDFVTPAKKFGDQKNAISDKEWEINMSILVFAGSETAASALTGIVRQLVQNLGVMVRLTQELRDAFIVEKDISIASTARLPYLNAVISEGLRLCPPVAIGVPRVVPPGGSTILSQYVPAGTYVAFNQFSAFRQSSNFRSPNSFLPERFLHPEDGDDVSAFQPFGIGRHSCIGVKVAWAVMRVSLARLVWEFHVRLADEGDNWDWGSQDTYIFWVSDGVRWNGACARTDLHIGEETFERDPESGIIKKLDFRGFGYTFPPHRRKRHRYWIRG</sequence>
<dbReference type="PANTHER" id="PTHR24305">
    <property type="entry name" value="CYTOCHROME P450"/>
    <property type="match status" value="1"/>
</dbReference>
<evidence type="ECO:0000313" key="7">
    <source>
        <dbReference type="EMBL" id="KAF2704712.1"/>
    </source>
</evidence>
<dbReference type="GO" id="GO:0004497">
    <property type="term" value="F:monooxygenase activity"/>
    <property type="evidence" value="ECO:0007669"/>
    <property type="project" value="UniProtKB-KW"/>
</dbReference>
<evidence type="ECO:0000256" key="2">
    <source>
        <dbReference type="ARBA" id="ARBA00010617"/>
    </source>
</evidence>
<dbReference type="OrthoDB" id="1470350at2759"/>
<evidence type="ECO:0000256" key="1">
    <source>
        <dbReference type="ARBA" id="ARBA00001971"/>
    </source>
</evidence>
<dbReference type="PRINTS" id="PR00463">
    <property type="entry name" value="EP450I"/>
</dbReference>
<accession>A0A6G1JWR2</accession>
<comment type="similarity">
    <text evidence="2 6">Belongs to the cytochrome P450 family.</text>
</comment>
<keyword evidence="8" id="KW-1185">Reference proteome</keyword>
<name>A0A6G1JWR2_9PLEO</name>
<dbReference type="AlphaFoldDB" id="A0A6G1JWR2"/>
<gene>
    <name evidence="7" type="ORF">K504DRAFT_110162</name>
</gene>